<protein>
    <recommendedName>
        <fullName evidence="2">Cellulose synthase RING-type zinc finger domain-containing protein</fullName>
    </recommendedName>
</protein>
<evidence type="ECO:0000256" key="1">
    <source>
        <dbReference type="SAM" id="MobiDB-lite"/>
    </source>
</evidence>
<dbReference type="CDD" id="cd16617">
    <property type="entry name" value="mRING-HC-C4C4_CesA"/>
    <property type="match status" value="1"/>
</dbReference>
<dbReference type="Proteomes" id="UP000287651">
    <property type="component" value="Unassembled WGS sequence"/>
</dbReference>
<dbReference type="InterPro" id="IPR027934">
    <property type="entry name" value="CES_Znf_RING"/>
</dbReference>
<feature type="non-terminal residue" evidence="3">
    <location>
        <position position="1"/>
    </location>
</feature>
<dbReference type="InterPro" id="IPR013083">
    <property type="entry name" value="Znf_RING/FYVE/PHD"/>
</dbReference>
<proteinExistence type="predicted"/>
<dbReference type="Gene3D" id="3.30.40.10">
    <property type="entry name" value="Zinc/RING finger domain, C3HC4 (zinc finger)"/>
    <property type="match status" value="1"/>
</dbReference>
<reference evidence="3 4" key="1">
    <citation type="journal article" date="2014" name="Agronomy (Basel)">
        <title>A Draft Genome Sequence for Ensete ventricosum, the Drought-Tolerant Tree Against Hunger.</title>
        <authorList>
            <person name="Harrison J."/>
            <person name="Moore K.A."/>
            <person name="Paszkiewicz K."/>
            <person name="Jones T."/>
            <person name="Grant M."/>
            <person name="Ambacheew D."/>
            <person name="Muzemil S."/>
            <person name="Studholme D.J."/>
        </authorList>
    </citation>
    <scope>NUCLEOTIDE SEQUENCE [LARGE SCALE GENOMIC DNA]</scope>
</reference>
<organism evidence="3 4">
    <name type="scientific">Ensete ventricosum</name>
    <name type="common">Abyssinian banana</name>
    <name type="synonym">Musa ensete</name>
    <dbReference type="NCBI Taxonomy" id="4639"/>
    <lineage>
        <taxon>Eukaryota</taxon>
        <taxon>Viridiplantae</taxon>
        <taxon>Streptophyta</taxon>
        <taxon>Embryophyta</taxon>
        <taxon>Tracheophyta</taxon>
        <taxon>Spermatophyta</taxon>
        <taxon>Magnoliopsida</taxon>
        <taxon>Liliopsida</taxon>
        <taxon>Zingiberales</taxon>
        <taxon>Musaceae</taxon>
        <taxon>Ensete</taxon>
    </lineage>
</organism>
<feature type="region of interest" description="Disordered" evidence="1">
    <location>
        <begin position="449"/>
        <end position="476"/>
    </location>
</feature>
<evidence type="ECO:0000259" key="2">
    <source>
        <dbReference type="Pfam" id="PF14569"/>
    </source>
</evidence>
<comment type="caution">
    <text evidence="3">The sequence shown here is derived from an EMBL/GenBank/DDBJ whole genome shotgun (WGS) entry which is preliminary data.</text>
</comment>
<gene>
    <name evidence="3" type="ORF">B296_00050457</name>
</gene>
<name>A0A426XUE3_ENSVE</name>
<sequence>ERQRLVLGDAPVVSAFGSLFRAAKRVAAAWCWRYNVQNGVSGCSFVSRNREKRVLCFVDKTEIRLLGLEKKRKSDAEEQQRQRGDGLQRLEEQQRQRLEEQQRKQQHLGAFASAAFAGPETAGANVPERWRGWRLGRRPGFRCSGERKDVKVAATVSTLIGRSVLISLVPSVVEADVAAVDRLESMIKSTRDRKRWKLAVVENITDKRMEASAGLVAGSHNRNELVVIRRDGDMGPLQQLGGQICQICGDDVGLTVDGDLFVACNECASPIFRTCYEYERREGNLVCPQCKTRFKRLKGCPRVAGDEEEDDIDDLGNEFNFVRGDKQDSQYIVEAMLQAHMSYGHQGDIITPYVVHTAPQVPLLTNGEIVLVDYIPPEQHALVPSFMGGGGKRIHPLPFSDPNLPGIPDSALPIGYSTHVHLRSLYAYTQTYGYGSVAWKERMENWRQKQEKMHKTRNDGGGKGWSNDNKEPDLPL</sequence>
<accession>A0A426XUE3</accession>
<evidence type="ECO:0000313" key="3">
    <source>
        <dbReference type="EMBL" id="RRT42911.1"/>
    </source>
</evidence>
<dbReference type="EMBL" id="AMZH03017503">
    <property type="protein sequence ID" value="RRT42911.1"/>
    <property type="molecule type" value="Genomic_DNA"/>
</dbReference>
<dbReference type="FunFam" id="3.30.40.10:FF:000031">
    <property type="entry name" value="Cellulose synthase"/>
    <property type="match status" value="1"/>
</dbReference>
<dbReference type="SUPFAM" id="SSF57850">
    <property type="entry name" value="RING/U-box"/>
    <property type="match status" value="1"/>
</dbReference>
<dbReference type="Pfam" id="PF14569">
    <property type="entry name" value="zf-UDP"/>
    <property type="match status" value="1"/>
</dbReference>
<dbReference type="AlphaFoldDB" id="A0A426XUE3"/>
<evidence type="ECO:0000313" key="4">
    <source>
        <dbReference type="Proteomes" id="UP000287651"/>
    </source>
</evidence>
<feature type="domain" description="Cellulose synthase RING-type zinc finger" evidence="2">
    <location>
        <begin position="236"/>
        <end position="311"/>
    </location>
</feature>
<feature type="compositionally biased region" description="Basic and acidic residues" evidence="1">
    <location>
        <begin position="449"/>
        <end position="460"/>
    </location>
</feature>